<accession>A0AAP0JML1</accession>
<keyword evidence="2" id="KW-1185">Reference proteome</keyword>
<dbReference type="Proteomes" id="UP001420932">
    <property type="component" value="Unassembled WGS sequence"/>
</dbReference>
<evidence type="ECO:0000313" key="1">
    <source>
        <dbReference type="EMBL" id="KAK9135948.1"/>
    </source>
</evidence>
<comment type="caution">
    <text evidence="1">The sequence shown here is derived from an EMBL/GenBank/DDBJ whole genome shotgun (WGS) entry which is preliminary data.</text>
</comment>
<name>A0AAP0JML1_9MAGN</name>
<evidence type="ECO:0000313" key="2">
    <source>
        <dbReference type="Proteomes" id="UP001420932"/>
    </source>
</evidence>
<gene>
    <name evidence="1" type="ORF">Syun_015278</name>
</gene>
<reference evidence="1 2" key="1">
    <citation type="submission" date="2024-01" db="EMBL/GenBank/DDBJ databases">
        <title>Genome assemblies of Stephania.</title>
        <authorList>
            <person name="Yang L."/>
        </authorList>
    </citation>
    <scope>NUCLEOTIDE SEQUENCE [LARGE SCALE GENOMIC DNA]</scope>
    <source>
        <strain evidence="1">YNDBR</strain>
        <tissue evidence="1">Leaf</tissue>
    </source>
</reference>
<proteinExistence type="predicted"/>
<organism evidence="1 2">
    <name type="scientific">Stephania yunnanensis</name>
    <dbReference type="NCBI Taxonomy" id="152371"/>
    <lineage>
        <taxon>Eukaryota</taxon>
        <taxon>Viridiplantae</taxon>
        <taxon>Streptophyta</taxon>
        <taxon>Embryophyta</taxon>
        <taxon>Tracheophyta</taxon>
        <taxon>Spermatophyta</taxon>
        <taxon>Magnoliopsida</taxon>
        <taxon>Ranunculales</taxon>
        <taxon>Menispermaceae</taxon>
        <taxon>Menispermoideae</taxon>
        <taxon>Cissampelideae</taxon>
        <taxon>Stephania</taxon>
    </lineage>
</organism>
<protein>
    <submittedName>
        <fullName evidence="1">Uncharacterized protein</fullName>
    </submittedName>
</protein>
<dbReference type="AlphaFoldDB" id="A0AAP0JML1"/>
<sequence>MATVECYIVKFLSPQFDPLRNAFFEANRLASDYCKPSFVLQTFLDAMEKTFMECFLPHAITCEENFINLGRAREKLVTIVVEGNKIPLYGSGAGLSTPTGTTNLPVPLELNFIVRSKAYVLGKPVKPRFYKTIGGSMVLDPKKLNAPTMFETALMFDSLIDLNG</sequence>
<dbReference type="EMBL" id="JBBNAF010000006">
    <property type="protein sequence ID" value="KAK9135948.1"/>
    <property type="molecule type" value="Genomic_DNA"/>
</dbReference>